<proteinExistence type="predicted"/>
<dbReference type="Proteomes" id="UP000272706">
    <property type="component" value="Unassembled WGS sequence"/>
</dbReference>
<dbReference type="EMBL" id="QZWZ01000056">
    <property type="protein sequence ID" value="RJT28128.1"/>
    <property type="molecule type" value="Genomic_DNA"/>
</dbReference>
<protein>
    <recommendedName>
        <fullName evidence="3">MarR family transcriptional regulator</fullName>
    </recommendedName>
</protein>
<evidence type="ECO:0000313" key="2">
    <source>
        <dbReference type="Proteomes" id="UP000272706"/>
    </source>
</evidence>
<keyword evidence="2" id="KW-1185">Reference proteome</keyword>
<gene>
    <name evidence="1" type="ORF">D3227_35115</name>
</gene>
<reference evidence="1 2" key="1">
    <citation type="submission" date="2018-09" db="EMBL/GenBank/DDBJ databases">
        <title>Mesorhizobium carmichaelinearum sp. nov. isolated from Carmichaelinea spp. root nodules in New Zealand.</title>
        <authorList>
            <person name="De Meyer S.E."/>
        </authorList>
    </citation>
    <scope>NUCLEOTIDE SEQUENCE [LARGE SCALE GENOMIC DNA]</scope>
    <source>
        <strain evidence="1 2">ICMP19557</strain>
    </source>
</reference>
<evidence type="ECO:0008006" key="3">
    <source>
        <dbReference type="Google" id="ProtNLM"/>
    </source>
</evidence>
<name>A0A3A5JZ90_9HYPH</name>
<evidence type="ECO:0000313" key="1">
    <source>
        <dbReference type="EMBL" id="RJT28128.1"/>
    </source>
</evidence>
<comment type="caution">
    <text evidence="1">The sequence shown here is derived from an EMBL/GenBank/DDBJ whole genome shotgun (WGS) entry which is preliminary data.</text>
</comment>
<organism evidence="1 2">
    <name type="scientific">Mesorhizobium waimense</name>
    <dbReference type="NCBI Taxonomy" id="1300307"/>
    <lineage>
        <taxon>Bacteria</taxon>
        <taxon>Pseudomonadati</taxon>
        <taxon>Pseudomonadota</taxon>
        <taxon>Alphaproteobacteria</taxon>
        <taxon>Hyphomicrobiales</taxon>
        <taxon>Phyllobacteriaceae</taxon>
        <taxon>Mesorhizobium</taxon>
    </lineage>
</organism>
<accession>A0A3A5JZ90</accession>
<dbReference type="AlphaFoldDB" id="A0A3A5JZ90"/>
<sequence>MTAPDPATDCRPPFEPSPELVDQAERFLLACRSIPGRPADKLARRFRLTTGDARRLWRLITDGQR</sequence>
<dbReference type="RefSeq" id="WP_120018715.1">
    <property type="nucleotide sequence ID" value="NZ_QZWZ01000056.1"/>
</dbReference>